<dbReference type="InterPro" id="IPR036237">
    <property type="entry name" value="Xyl_isomerase-like_sf"/>
</dbReference>
<dbReference type="Proteomes" id="UP001165366">
    <property type="component" value="Unassembled WGS sequence"/>
</dbReference>
<evidence type="ECO:0000259" key="2">
    <source>
        <dbReference type="Pfam" id="PF01261"/>
    </source>
</evidence>
<dbReference type="SUPFAM" id="SSF51658">
    <property type="entry name" value="Xylose isomerase-like"/>
    <property type="match status" value="1"/>
</dbReference>
<dbReference type="InterPro" id="IPR013022">
    <property type="entry name" value="Xyl_isomerase-like_TIM-brl"/>
</dbReference>
<dbReference type="Pfam" id="PF01261">
    <property type="entry name" value="AP_endonuc_2"/>
    <property type="match status" value="1"/>
</dbReference>
<gene>
    <name evidence="3" type="ORF">L6773_16280</name>
</gene>
<dbReference type="InterPro" id="IPR026040">
    <property type="entry name" value="HyI-like"/>
</dbReference>
<protein>
    <submittedName>
        <fullName evidence="3">TIM barrel protein</fullName>
    </submittedName>
</protein>
<dbReference type="RefSeq" id="WP_237855494.1">
    <property type="nucleotide sequence ID" value="NZ_JAKLWS010000026.1"/>
</dbReference>
<reference evidence="3" key="2">
    <citation type="submission" date="2024-05" db="EMBL/GenBank/DDBJ databases">
        <title>Rhodohalobacter halophilus gen. nov., sp. nov., a moderately halophilic member of the family Balneolaceae.</title>
        <authorList>
            <person name="Xia J."/>
        </authorList>
    </citation>
    <scope>NUCLEOTIDE SEQUENCE</scope>
    <source>
        <strain evidence="3">WB101</strain>
    </source>
</reference>
<evidence type="ECO:0000313" key="3">
    <source>
        <dbReference type="EMBL" id="MCG2590137.1"/>
    </source>
</evidence>
<feature type="domain" description="Xylose isomerase-like TIM barrel" evidence="2">
    <location>
        <begin position="66"/>
        <end position="290"/>
    </location>
</feature>
<name>A0ABS9KH54_9BACT</name>
<comment type="caution">
    <text evidence="3">The sequence shown here is derived from an EMBL/GenBank/DDBJ whole genome shotgun (WGS) entry which is preliminary data.</text>
</comment>
<evidence type="ECO:0000256" key="1">
    <source>
        <dbReference type="ARBA" id="ARBA00023235"/>
    </source>
</evidence>
<organism evidence="3 4">
    <name type="scientific">Rhodohalobacter sulfatireducens</name>
    <dbReference type="NCBI Taxonomy" id="2911366"/>
    <lineage>
        <taxon>Bacteria</taxon>
        <taxon>Pseudomonadati</taxon>
        <taxon>Balneolota</taxon>
        <taxon>Balneolia</taxon>
        <taxon>Balneolales</taxon>
        <taxon>Balneolaceae</taxon>
        <taxon>Rhodohalobacter</taxon>
    </lineage>
</organism>
<dbReference type="Gene3D" id="3.20.20.150">
    <property type="entry name" value="Divalent-metal-dependent TIM barrel enzymes"/>
    <property type="match status" value="1"/>
</dbReference>
<proteinExistence type="predicted"/>
<dbReference type="EMBL" id="JAKLWS010000026">
    <property type="protein sequence ID" value="MCG2590137.1"/>
    <property type="molecule type" value="Genomic_DNA"/>
</dbReference>
<dbReference type="PIRSF" id="PIRSF006241">
    <property type="entry name" value="HyI"/>
    <property type="match status" value="1"/>
</dbReference>
<reference evidence="3" key="1">
    <citation type="submission" date="2022-01" db="EMBL/GenBank/DDBJ databases">
        <authorList>
            <person name="Wang Y."/>
        </authorList>
    </citation>
    <scope>NUCLEOTIDE SEQUENCE</scope>
    <source>
        <strain evidence="3">WB101</strain>
    </source>
</reference>
<evidence type="ECO:0000313" key="4">
    <source>
        <dbReference type="Proteomes" id="UP001165366"/>
    </source>
</evidence>
<dbReference type="PANTHER" id="PTHR43489:SF3">
    <property type="entry name" value="XYLOSE ISOMERASE DOMAIN PROTEIN TIM BARREL"/>
    <property type="match status" value="1"/>
</dbReference>
<sequence length="313" mass="35510">MNRKKFLKNSLLAGTAVATGSVFSPSQAKSLNKSDLLQTHDFKLKYSPHFGMFENHAGSDLIDQLQFMSDVGFRGLEDNGMKGRNRRTQEQIGQKLDDLGMDMGVFVAHQIYWNEPSLSTGDPEYVDQFLDEIRESVEVAQRVGATWMTVVPGHVDMRLDMNYQELNLIDALKRASEILEPHGLVMVLEPLNTLRNHPGMILTKISQANRICKHVDSPSCKILFDIYHQQITEGNLIPNIDAAWDEIPYYQLGDNPGRNEPYTGEINYRNIFKHLYNKKFDGIVGMEHGKSMNGEEGELALIDAYVRADDFEI</sequence>
<dbReference type="InterPro" id="IPR050417">
    <property type="entry name" value="Sugar_Epim/Isomerase"/>
</dbReference>
<accession>A0ABS9KH54</accession>
<keyword evidence="1" id="KW-0413">Isomerase</keyword>
<dbReference type="PANTHER" id="PTHR43489">
    <property type="entry name" value="ISOMERASE"/>
    <property type="match status" value="1"/>
</dbReference>
<keyword evidence="4" id="KW-1185">Reference proteome</keyword>